<dbReference type="PANTHER" id="PTHR42698">
    <property type="entry name" value="GTPASE ERA"/>
    <property type="match status" value="1"/>
</dbReference>
<evidence type="ECO:0000256" key="3">
    <source>
        <dbReference type="ARBA" id="ARBA00022741"/>
    </source>
</evidence>
<keyword evidence="8" id="KW-1185">Reference proteome</keyword>
<dbReference type="GO" id="GO:0043024">
    <property type="term" value="F:ribosomal small subunit binding"/>
    <property type="evidence" value="ECO:0007669"/>
    <property type="project" value="TreeGrafter"/>
</dbReference>
<dbReference type="InterPro" id="IPR005225">
    <property type="entry name" value="Small_GTP-bd"/>
</dbReference>
<dbReference type="GO" id="GO:0005759">
    <property type="term" value="C:mitochondrial matrix"/>
    <property type="evidence" value="ECO:0007669"/>
    <property type="project" value="TreeGrafter"/>
</dbReference>
<dbReference type="Gene3D" id="3.40.50.300">
    <property type="entry name" value="P-loop containing nucleotide triphosphate hydrolases"/>
    <property type="match status" value="1"/>
</dbReference>
<comment type="similarity">
    <text evidence="1">Belongs to the TRAFAC class TrmE-Era-EngA-EngB-Septin-like GTPase superfamily. Era GTPase family.</text>
</comment>
<evidence type="ECO:0000256" key="5">
    <source>
        <dbReference type="ARBA" id="ARBA00030975"/>
    </source>
</evidence>
<dbReference type="InterPro" id="IPR005662">
    <property type="entry name" value="GTPase_Era-like"/>
</dbReference>
<proteinExistence type="inferred from homology"/>
<evidence type="ECO:0000313" key="8">
    <source>
        <dbReference type="Proteomes" id="UP000053268"/>
    </source>
</evidence>
<gene>
    <name evidence="7" type="ORF">RR46_10938</name>
</gene>
<evidence type="ECO:0000256" key="1">
    <source>
        <dbReference type="ARBA" id="ARBA00007921"/>
    </source>
</evidence>
<evidence type="ECO:0000256" key="2">
    <source>
        <dbReference type="ARBA" id="ARBA00019149"/>
    </source>
</evidence>
<accession>A0A194PWW9</accession>
<dbReference type="Pfam" id="PF01926">
    <property type="entry name" value="MMR_HSR1"/>
    <property type="match status" value="1"/>
</dbReference>
<dbReference type="STRING" id="66420.A0A194PWW9"/>
<dbReference type="NCBIfam" id="TIGR00231">
    <property type="entry name" value="small_GTP"/>
    <property type="match status" value="1"/>
</dbReference>
<dbReference type="InterPro" id="IPR027417">
    <property type="entry name" value="P-loop_NTPase"/>
</dbReference>
<keyword evidence="3" id="KW-0547">Nucleotide-binding</keyword>
<name>A0A194PWW9_PAPXU</name>
<dbReference type="InterPro" id="IPR006073">
    <property type="entry name" value="GTP-bd"/>
</dbReference>
<dbReference type="HAMAP" id="MF_00367">
    <property type="entry name" value="GTPase_Era"/>
    <property type="match status" value="1"/>
</dbReference>
<feature type="domain" description="G" evidence="6">
    <location>
        <begin position="41"/>
        <end position="163"/>
    </location>
</feature>
<dbReference type="InterPro" id="IPR015946">
    <property type="entry name" value="KH_dom-like_a/b"/>
</dbReference>
<dbReference type="InterPro" id="IPR030388">
    <property type="entry name" value="G_ERA_dom"/>
</dbReference>
<dbReference type="EMBL" id="KQ459586">
    <property type="protein sequence ID" value="KPI97817.1"/>
    <property type="molecule type" value="Genomic_DNA"/>
</dbReference>
<dbReference type="InterPro" id="IPR009019">
    <property type="entry name" value="KH_sf_prok-type"/>
</dbReference>
<organism evidence="7 8">
    <name type="scientific">Papilio xuthus</name>
    <name type="common">Asian swallowtail butterfly</name>
    <dbReference type="NCBI Taxonomy" id="66420"/>
    <lineage>
        <taxon>Eukaryota</taxon>
        <taxon>Metazoa</taxon>
        <taxon>Ecdysozoa</taxon>
        <taxon>Arthropoda</taxon>
        <taxon>Hexapoda</taxon>
        <taxon>Insecta</taxon>
        <taxon>Pterygota</taxon>
        <taxon>Neoptera</taxon>
        <taxon>Endopterygota</taxon>
        <taxon>Lepidoptera</taxon>
        <taxon>Glossata</taxon>
        <taxon>Ditrysia</taxon>
        <taxon>Papilionoidea</taxon>
        <taxon>Papilionidae</taxon>
        <taxon>Papilioninae</taxon>
        <taxon>Papilio</taxon>
    </lineage>
</organism>
<dbReference type="GO" id="GO:0005525">
    <property type="term" value="F:GTP binding"/>
    <property type="evidence" value="ECO:0007669"/>
    <property type="project" value="UniProtKB-KW"/>
</dbReference>
<protein>
    <recommendedName>
        <fullName evidence="2">GTPase Era, mitochondrial</fullName>
    </recommendedName>
    <alternativeName>
        <fullName evidence="5">ERA-like protein 1</fullName>
    </alternativeName>
</protein>
<dbReference type="AlphaFoldDB" id="A0A194PWW9"/>
<dbReference type="SUPFAM" id="SSF54814">
    <property type="entry name" value="Prokaryotic type KH domain (KH-domain type II)"/>
    <property type="match status" value="1"/>
</dbReference>
<dbReference type="GO" id="GO:0000028">
    <property type="term" value="P:ribosomal small subunit assembly"/>
    <property type="evidence" value="ECO:0007669"/>
    <property type="project" value="TreeGrafter"/>
</dbReference>
<dbReference type="CDD" id="cd04163">
    <property type="entry name" value="Era"/>
    <property type="match status" value="1"/>
</dbReference>
<dbReference type="GO" id="GO:0019843">
    <property type="term" value="F:rRNA binding"/>
    <property type="evidence" value="ECO:0007669"/>
    <property type="project" value="TreeGrafter"/>
</dbReference>
<evidence type="ECO:0000313" key="7">
    <source>
        <dbReference type="EMBL" id="KPI97817.1"/>
    </source>
</evidence>
<keyword evidence="4" id="KW-0342">GTP-binding</keyword>
<dbReference type="FunFam" id="3.40.50.300:FF:002220">
    <property type="entry name" value="GTPase Era, mitochondrial"/>
    <property type="match status" value="1"/>
</dbReference>
<evidence type="ECO:0000259" key="6">
    <source>
        <dbReference type="Pfam" id="PF01926"/>
    </source>
</evidence>
<dbReference type="SUPFAM" id="SSF52540">
    <property type="entry name" value="P-loop containing nucleoside triphosphate hydrolases"/>
    <property type="match status" value="1"/>
</dbReference>
<dbReference type="PRINTS" id="PR00326">
    <property type="entry name" value="GTP1OBG"/>
</dbReference>
<reference evidence="7 8" key="1">
    <citation type="journal article" date="2015" name="Nat. Commun.">
        <title>Outbred genome sequencing and CRISPR/Cas9 gene editing in butterflies.</title>
        <authorList>
            <person name="Li X."/>
            <person name="Fan D."/>
            <person name="Zhang W."/>
            <person name="Liu G."/>
            <person name="Zhang L."/>
            <person name="Zhao L."/>
            <person name="Fang X."/>
            <person name="Chen L."/>
            <person name="Dong Y."/>
            <person name="Chen Y."/>
            <person name="Ding Y."/>
            <person name="Zhao R."/>
            <person name="Feng M."/>
            <person name="Zhu Y."/>
            <person name="Feng Y."/>
            <person name="Jiang X."/>
            <person name="Zhu D."/>
            <person name="Xiang H."/>
            <person name="Feng X."/>
            <person name="Li S."/>
            <person name="Wang J."/>
            <person name="Zhang G."/>
            <person name="Kronforst M.R."/>
            <person name="Wang W."/>
        </authorList>
    </citation>
    <scope>NUCLEOTIDE SEQUENCE [LARGE SCALE GENOMIC DNA]</scope>
    <source>
        <strain evidence="7">Ya'a_city_454_Px</strain>
        <tissue evidence="7">Whole body</tissue>
    </source>
</reference>
<evidence type="ECO:0000256" key="4">
    <source>
        <dbReference type="ARBA" id="ARBA00023134"/>
    </source>
</evidence>
<sequence>MSTSIIVSMRSTYSCIKYLRCSFFSTQIEQPASKVTGKVVNVAIIGAPNSGKSTLINKIMERKICAASNKVHTTTKLARAICYERDTQIIFLDTPGVVSDKEQKKYKLPLSMLGACEKSLRCANVVGVVHDVSNKWMRDSIHQDVINMLNSVEKIPSFLILNKVDQLKSKKQLLTTIRNVTNGVIAGRPMPKSDRSQAFKNKLQRGYSHFSDVFLVSALTGDGVGAIKEYLISNAKVANLPYSPDYWTDQTPEALIEETVRAKFLDFLPQEIPYNLKTCIEYYDELEEDEKVVCSVVVECPSERIARLINGAGGGRLQQIKSYTRNDLMDLFKKTVDLDLQLKVKNKTIDDIQNDKKLYRQK</sequence>
<dbReference type="PANTHER" id="PTHR42698:SF1">
    <property type="entry name" value="GTPASE ERA, MITOCHONDRIAL"/>
    <property type="match status" value="1"/>
</dbReference>
<dbReference type="Gene3D" id="3.30.300.20">
    <property type="match status" value="1"/>
</dbReference>
<dbReference type="Proteomes" id="UP000053268">
    <property type="component" value="Unassembled WGS sequence"/>
</dbReference>